<sequence>MQIEGKPRDHITEAGIVIAGWTRLWSQLLVVHVAGPDGRCRGCPSSMNVAPRSPCRLAELAGAAQQAHRAQSREGAVRLAPDQEVNLSSTASCTGRYPMRG</sequence>
<name>A0A543GD37_9PSEU</name>
<evidence type="ECO:0000313" key="2">
    <source>
        <dbReference type="Proteomes" id="UP000319818"/>
    </source>
</evidence>
<keyword evidence="2" id="KW-1185">Reference proteome</keyword>
<dbReference type="EMBL" id="VFPH01000001">
    <property type="protein sequence ID" value="TQM44003.1"/>
    <property type="molecule type" value="Genomic_DNA"/>
</dbReference>
<accession>A0A543GD37</accession>
<dbReference type="OrthoDB" id="3579049at2"/>
<gene>
    <name evidence="1" type="ORF">FB388_1362</name>
</gene>
<evidence type="ECO:0000313" key="1">
    <source>
        <dbReference type="EMBL" id="TQM44003.1"/>
    </source>
</evidence>
<dbReference type="Proteomes" id="UP000319818">
    <property type="component" value="Unassembled WGS sequence"/>
</dbReference>
<organism evidence="1 2">
    <name type="scientific">Pseudonocardia cypriaca</name>
    <dbReference type="NCBI Taxonomy" id="882449"/>
    <lineage>
        <taxon>Bacteria</taxon>
        <taxon>Bacillati</taxon>
        <taxon>Actinomycetota</taxon>
        <taxon>Actinomycetes</taxon>
        <taxon>Pseudonocardiales</taxon>
        <taxon>Pseudonocardiaceae</taxon>
        <taxon>Pseudonocardia</taxon>
    </lineage>
</organism>
<comment type="caution">
    <text evidence="1">The sequence shown here is derived from an EMBL/GenBank/DDBJ whole genome shotgun (WGS) entry which is preliminary data.</text>
</comment>
<reference evidence="1 2" key="1">
    <citation type="submission" date="2019-06" db="EMBL/GenBank/DDBJ databases">
        <title>Sequencing the genomes of 1000 actinobacteria strains.</title>
        <authorList>
            <person name="Klenk H.-P."/>
        </authorList>
    </citation>
    <scope>NUCLEOTIDE SEQUENCE [LARGE SCALE GENOMIC DNA]</scope>
    <source>
        <strain evidence="1 2">DSM 45511</strain>
    </source>
</reference>
<proteinExistence type="predicted"/>
<dbReference type="AlphaFoldDB" id="A0A543GD37"/>
<protein>
    <submittedName>
        <fullName evidence="1">Uncharacterized protein</fullName>
    </submittedName>
</protein>
<dbReference type="RefSeq" id="WP_142098372.1">
    <property type="nucleotide sequence ID" value="NZ_VFPH01000001.1"/>
</dbReference>